<dbReference type="EMBL" id="JADOXO010000082">
    <property type="protein sequence ID" value="KAF9814672.1"/>
    <property type="molecule type" value="Genomic_DNA"/>
</dbReference>
<protein>
    <submittedName>
        <fullName evidence="1">Uncharacterized protein</fullName>
    </submittedName>
</protein>
<reference evidence="1" key="2">
    <citation type="journal article" name="Front. Microbiol.">
        <title>Degradative Capacity of Two Strains of Rhodonia placenta: From Phenotype to Genotype.</title>
        <authorList>
            <person name="Kolle M."/>
            <person name="Horta M.A.C."/>
            <person name="Nowrousian M."/>
            <person name="Ohm R.A."/>
            <person name="Benz J.P."/>
            <person name="Pilgard A."/>
        </authorList>
    </citation>
    <scope>NUCLEOTIDE SEQUENCE</scope>
    <source>
        <strain evidence="1">FPRL280</strain>
    </source>
</reference>
<comment type="caution">
    <text evidence="1">The sequence shown here is derived from an EMBL/GenBank/DDBJ whole genome shotgun (WGS) entry which is preliminary data.</text>
</comment>
<proteinExistence type="predicted"/>
<organism evidence="1 2">
    <name type="scientific">Rhodonia placenta</name>
    <dbReference type="NCBI Taxonomy" id="104341"/>
    <lineage>
        <taxon>Eukaryota</taxon>
        <taxon>Fungi</taxon>
        <taxon>Dikarya</taxon>
        <taxon>Basidiomycota</taxon>
        <taxon>Agaricomycotina</taxon>
        <taxon>Agaricomycetes</taxon>
        <taxon>Polyporales</taxon>
        <taxon>Adustoporiaceae</taxon>
        <taxon>Rhodonia</taxon>
    </lineage>
</organism>
<accession>A0A8H7P2S9</accession>
<dbReference type="AlphaFoldDB" id="A0A8H7P2S9"/>
<dbReference type="Proteomes" id="UP000639403">
    <property type="component" value="Unassembled WGS sequence"/>
</dbReference>
<evidence type="ECO:0000313" key="1">
    <source>
        <dbReference type="EMBL" id="KAF9814672.1"/>
    </source>
</evidence>
<gene>
    <name evidence="1" type="ORF">IEO21_04967</name>
</gene>
<sequence>MSGLADFERALLDLANGTIIPANTVTIGGLLIQFLHPRDAVRQGRDSLHIAMNVLASLVQEGLPVPDVWVIRMRDEHASLTIMADKLDNAIGAKVGFWSKIAMVKTISISRQVHTFVESAEDFRFTVQKTSDLAKSRQLGSGRSAPLTHHTLNSDLSLVSNFSTISRSEVRSVHEQGTVAVIVDQPSILTCPGSAQESCKRSDCTLS</sequence>
<name>A0A8H7P2S9_9APHY</name>
<reference evidence="1" key="1">
    <citation type="submission" date="2020-11" db="EMBL/GenBank/DDBJ databases">
        <authorList>
            <person name="Koelle M."/>
            <person name="Horta M.A.C."/>
            <person name="Nowrousian M."/>
            <person name="Ohm R.A."/>
            <person name="Benz P."/>
            <person name="Pilgard A."/>
        </authorList>
    </citation>
    <scope>NUCLEOTIDE SEQUENCE</scope>
    <source>
        <strain evidence="1">FPRL280</strain>
    </source>
</reference>
<evidence type="ECO:0000313" key="2">
    <source>
        <dbReference type="Proteomes" id="UP000639403"/>
    </source>
</evidence>